<feature type="transmembrane region" description="Helical" evidence="2">
    <location>
        <begin position="116"/>
        <end position="138"/>
    </location>
</feature>
<evidence type="ECO:0000256" key="1">
    <source>
        <dbReference type="SAM" id="MobiDB-lite"/>
    </source>
</evidence>
<accession>A0AAN7AL22</accession>
<dbReference type="EMBL" id="MU864370">
    <property type="protein sequence ID" value="KAK4190012.1"/>
    <property type="molecule type" value="Genomic_DNA"/>
</dbReference>
<sequence>MSSSIPRFLLPQRGLIWRRVAAGSLHPSSASTTTQNQIITRRLASTKPSPTGPRVLEKPERFNPPSHGSRLPKKQIPRHYGGDLSEAERTVQAQRDYPMTMPAKGTWAHWFLHSRWIHLVITMGSLASLAIYTMILNFKSTSPFADMLPSYEDLLWHPIDSTRMAIEVIQLTESHKTRRIQEKRKRAIEDVQKRAEYRKAHGLPEEMGLFNMKRATINMDGDAEKKPAAAAVDDASPVATTAGEEAAAAPVEAKARKNEPVEVRRLTEEEQRKVVESTKGKWLGVF</sequence>
<keyword evidence="4" id="KW-1185">Reference proteome</keyword>
<gene>
    <name evidence="3" type="ORF">QBC35DRAFT_491767</name>
</gene>
<proteinExistence type="predicted"/>
<evidence type="ECO:0000313" key="3">
    <source>
        <dbReference type="EMBL" id="KAK4190012.1"/>
    </source>
</evidence>
<keyword evidence="2" id="KW-0472">Membrane</keyword>
<dbReference type="Proteomes" id="UP001302126">
    <property type="component" value="Unassembled WGS sequence"/>
</dbReference>
<reference evidence="3" key="1">
    <citation type="journal article" date="2023" name="Mol. Phylogenet. Evol.">
        <title>Genome-scale phylogeny and comparative genomics of the fungal order Sordariales.</title>
        <authorList>
            <person name="Hensen N."/>
            <person name="Bonometti L."/>
            <person name="Westerberg I."/>
            <person name="Brannstrom I.O."/>
            <person name="Guillou S."/>
            <person name="Cros-Aarteil S."/>
            <person name="Calhoun S."/>
            <person name="Haridas S."/>
            <person name="Kuo A."/>
            <person name="Mondo S."/>
            <person name="Pangilinan J."/>
            <person name="Riley R."/>
            <person name="LaButti K."/>
            <person name="Andreopoulos B."/>
            <person name="Lipzen A."/>
            <person name="Chen C."/>
            <person name="Yan M."/>
            <person name="Daum C."/>
            <person name="Ng V."/>
            <person name="Clum A."/>
            <person name="Steindorff A."/>
            <person name="Ohm R.A."/>
            <person name="Martin F."/>
            <person name="Silar P."/>
            <person name="Natvig D.O."/>
            <person name="Lalanne C."/>
            <person name="Gautier V."/>
            <person name="Ament-Velasquez S.L."/>
            <person name="Kruys A."/>
            <person name="Hutchinson M.I."/>
            <person name="Powell A.J."/>
            <person name="Barry K."/>
            <person name="Miller A.N."/>
            <person name="Grigoriev I.V."/>
            <person name="Debuchy R."/>
            <person name="Gladieux P."/>
            <person name="Hiltunen Thoren M."/>
            <person name="Johannesson H."/>
        </authorList>
    </citation>
    <scope>NUCLEOTIDE SEQUENCE</scope>
    <source>
        <strain evidence="3">PSN309</strain>
    </source>
</reference>
<feature type="region of interest" description="Disordered" evidence="1">
    <location>
        <begin position="234"/>
        <end position="259"/>
    </location>
</feature>
<organism evidence="3 4">
    <name type="scientific">Podospora australis</name>
    <dbReference type="NCBI Taxonomy" id="1536484"/>
    <lineage>
        <taxon>Eukaryota</taxon>
        <taxon>Fungi</taxon>
        <taxon>Dikarya</taxon>
        <taxon>Ascomycota</taxon>
        <taxon>Pezizomycotina</taxon>
        <taxon>Sordariomycetes</taxon>
        <taxon>Sordariomycetidae</taxon>
        <taxon>Sordariales</taxon>
        <taxon>Podosporaceae</taxon>
        <taxon>Podospora</taxon>
    </lineage>
</organism>
<keyword evidence="2" id="KW-1133">Transmembrane helix</keyword>
<reference evidence="3" key="2">
    <citation type="submission" date="2023-05" db="EMBL/GenBank/DDBJ databases">
        <authorList>
            <consortium name="Lawrence Berkeley National Laboratory"/>
            <person name="Steindorff A."/>
            <person name="Hensen N."/>
            <person name="Bonometti L."/>
            <person name="Westerberg I."/>
            <person name="Brannstrom I.O."/>
            <person name="Guillou S."/>
            <person name="Cros-Aarteil S."/>
            <person name="Calhoun S."/>
            <person name="Haridas S."/>
            <person name="Kuo A."/>
            <person name="Mondo S."/>
            <person name="Pangilinan J."/>
            <person name="Riley R."/>
            <person name="Labutti K."/>
            <person name="Andreopoulos B."/>
            <person name="Lipzen A."/>
            <person name="Chen C."/>
            <person name="Yanf M."/>
            <person name="Daum C."/>
            <person name="Ng V."/>
            <person name="Clum A."/>
            <person name="Ohm R."/>
            <person name="Martin F."/>
            <person name="Silar P."/>
            <person name="Natvig D."/>
            <person name="Lalanne C."/>
            <person name="Gautier V."/>
            <person name="Ament-Velasquez S.L."/>
            <person name="Kruys A."/>
            <person name="Hutchinson M.I."/>
            <person name="Powell A.J."/>
            <person name="Barry K."/>
            <person name="Miller A.N."/>
            <person name="Grigoriev I.V."/>
            <person name="Debuchy R."/>
            <person name="Gladieux P."/>
            <person name="Thoren M.H."/>
            <person name="Johannesson H."/>
        </authorList>
    </citation>
    <scope>NUCLEOTIDE SEQUENCE</scope>
    <source>
        <strain evidence="3">PSN309</strain>
    </source>
</reference>
<evidence type="ECO:0000256" key="2">
    <source>
        <dbReference type="SAM" id="Phobius"/>
    </source>
</evidence>
<feature type="region of interest" description="Disordered" evidence="1">
    <location>
        <begin position="26"/>
        <end position="84"/>
    </location>
</feature>
<comment type="caution">
    <text evidence="3">The sequence shown here is derived from an EMBL/GenBank/DDBJ whole genome shotgun (WGS) entry which is preliminary data.</text>
</comment>
<feature type="compositionally biased region" description="Low complexity" evidence="1">
    <location>
        <begin position="234"/>
        <end position="252"/>
    </location>
</feature>
<name>A0AAN7AL22_9PEZI</name>
<feature type="compositionally biased region" description="Polar residues" evidence="1">
    <location>
        <begin position="26"/>
        <end position="39"/>
    </location>
</feature>
<keyword evidence="2" id="KW-0812">Transmembrane</keyword>
<dbReference type="AlphaFoldDB" id="A0AAN7AL22"/>
<evidence type="ECO:0000313" key="4">
    <source>
        <dbReference type="Proteomes" id="UP001302126"/>
    </source>
</evidence>
<protein>
    <submittedName>
        <fullName evidence="3">Uncharacterized protein</fullName>
    </submittedName>
</protein>